<evidence type="ECO:0000256" key="1">
    <source>
        <dbReference type="SAM" id="MobiDB-lite"/>
    </source>
</evidence>
<protein>
    <submittedName>
        <fullName evidence="3">Uncharacterized protein</fullName>
    </submittedName>
</protein>
<feature type="compositionally biased region" description="Basic residues" evidence="1">
    <location>
        <begin position="40"/>
        <end position="60"/>
    </location>
</feature>
<evidence type="ECO:0000313" key="4">
    <source>
        <dbReference type="Proteomes" id="UP000298663"/>
    </source>
</evidence>
<proteinExistence type="predicted"/>
<reference evidence="3 4" key="2">
    <citation type="journal article" date="2019" name="G3 (Bethesda)">
        <title>Hybrid Assembly of the Genome of the Entomopathogenic Nematode Steinernema carpocapsae Identifies the X-Chromosome.</title>
        <authorList>
            <person name="Serra L."/>
            <person name="Macchietto M."/>
            <person name="Macias-Munoz A."/>
            <person name="McGill C.J."/>
            <person name="Rodriguez I.M."/>
            <person name="Rodriguez B."/>
            <person name="Murad R."/>
            <person name="Mortazavi A."/>
        </authorList>
    </citation>
    <scope>NUCLEOTIDE SEQUENCE [LARGE SCALE GENOMIC DNA]</scope>
    <source>
        <strain evidence="3 4">ALL</strain>
    </source>
</reference>
<dbReference type="Proteomes" id="UP000298663">
    <property type="component" value="Unassembled WGS sequence"/>
</dbReference>
<comment type="caution">
    <text evidence="3">The sequence shown here is derived from an EMBL/GenBank/DDBJ whole genome shotgun (WGS) entry which is preliminary data.</text>
</comment>
<feature type="compositionally biased region" description="Basic and acidic residues" evidence="1">
    <location>
        <begin position="95"/>
        <end position="104"/>
    </location>
</feature>
<keyword evidence="4" id="KW-1185">Reference proteome</keyword>
<reference evidence="3 4" key="1">
    <citation type="journal article" date="2015" name="Genome Biol.">
        <title>Comparative genomics of Steinernema reveals deeply conserved gene regulatory networks.</title>
        <authorList>
            <person name="Dillman A.R."/>
            <person name="Macchietto M."/>
            <person name="Porter C.F."/>
            <person name="Rogers A."/>
            <person name="Williams B."/>
            <person name="Antoshechkin I."/>
            <person name="Lee M.M."/>
            <person name="Goodwin Z."/>
            <person name="Lu X."/>
            <person name="Lewis E.E."/>
            <person name="Goodrich-Blair H."/>
            <person name="Stock S.P."/>
            <person name="Adams B.J."/>
            <person name="Sternberg P.W."/>
            <person name="Mortazavi A."/>
        </authorList>
    </citation>
    <scope>NUCLEOTIDE SEQUENCE [LARGE SCALE GENOMIC DNA]</scope>
    <source>
        <strain evidence="3 4">ALL</strain>
    </source>
</reference>
<accession>A0A4U5MFC0</accession>
<feature type="signal peptide" evidence="2">
    <location>
        <begin position="1"/>
        <end position="19"/>
    </location>
</feature>
<organism evidence="3 4">
    <name type="scientific">Steinernema carpocapsae</name>
    <name type="common">Entomopathogenic nematode</name>
    <dbReference type="NCBI Taxonomy" id="34508"/>
    <lineage>
        <taxon>Eukaryota</taxon>
        <taxon>Metazoa</taxon>
        <taxon>Ecdysozoa</taxon>
        <taxon>Nematoda</taxon>
        <taxon>Chromadorea</taxon>
        <taxon>Rhabditida</taxon>
        <taxon>Tylenchina</taxon>
        <taxon>Panagrolaimomorpha</taxon>
        <taxon>Strongyloidoidea</taxon>
        <taxon>Steinernematidae</taxon>
        <taxon>Steinernema</taxon>
    </lineage>
</organism>
<evidence type="ECO:0000313" key="3">
    <source>
        <dbReference type="EMBL" id="TKR67909.1"/>
    </source>
</evidence>
<dbReference type="AlphaFoldDB" id="A0A4U5MFC0"/>
<keyword evidence="2" id="KW-0732">Signal</keyword>
<feature type="chain" id="PRO_5020373911" evidence="2">
    <location>
        <begin position="20"/>
        <end position="104"/>
    </location>
</feature>
<feature type="compositionally biased region" description="Basic residues" evidence="1">
    <location>
        <begin position="68"/>
        <end position="91"/>
    </location>
</feature>
<sequence>MILLILYFAATTIYDFTRAHATQKMAGGMLTSVKTVPKDPKKHSRKTRKHSHSKATHIRSKKVEGKKTSKGGKRTSKNGKKTSKGHKKRGSRSVSGERKSSPRT</sequence>
<gene>
    <name evidence="3" type="ORF">L596_023983</name>
</gene>
<evidence type="ECO:0000256" key="2">
    <source>
        <dbReference type="SAM" id="SignalP"/>
    </source>
</evidence>
<feature type="region of interest" description="Disordered" evidence="1">
    <location>
        <begin position="27"/>
        <end position="104"/>
    </location>
</feature>
<dbReference type="EMBL" id="AZBU02000008">
    <property type="protein sequence ID" value="TKR67909.1"/>
    <property type="molecule type" value="Genomic_DNA"/>
</dbReference>
<name>A0A4U5MFC0_STECR</name>